<name>A0A481Z8J5_9VIRU</name>
<keyword evidence="1" id="KW-0728">SH3 domain</keyword>
<dbReference type="EMBL" id="MK500539">
    <property type="protein sequence ID" value="QBK91470.1"/>
    <property type="molecule type" value="Genomic_DNA"/>
</dbReference>
<sequence length="411" mass="45626">MNSQKRKINLFYNTKMSLESLKLANIQNLHNTIDSTTRIGIKQKGELVKDLNTKKSSLINSIESTLNLCRNTERTIYNKLSNRGNVDAYNRLEEYNIYLKEQHDRGSDLIGRINAAKNFQELNTVEMNMVNPFLTSLRNNCGVYSRSSSLMNTSLINTDGSTEIRTAGLGKTDINVQHSSRGVDVDVVKEERGLSPAHSVHVSSSKGPVKVIHQPSPQPVRRISTIQPTTLVHPVTRVVQPVQTVAVYPSPVRVIQPVQHVVPVQPVTRVVPAQPVRTVAVSPVPVRVIRPVQHVVPVQPVRTVAVSPVPVRVIRPVQHVVPVQPVTRLVRPVRTVAVSPVPVRTVVVTTPILASNRAVVTHDYQPTKPGNKLALRKGTSVTVEKYSGDWAHVRTSTGQRGWISRFYLRSL</sequence>
<organism evidence="4">
    <name type="scientific">Pithovirus LCPAC302</name>
    <dbReference type="NCBI Taxonomy" id="2506593"/>
    <lineage>
        <taxon>Viruses</taxon>
        <taxon>Pithoviruses</taxon>
    </lineage>
</organism>
<reference evidence="4" key="1">
    <citation type="journal article" date="2019" name="MBio">
        <title>Virus Genomes from Deep Sea Sediments Expand the Ocean Megavirome and Support Independent Origins of Viral Gigantism.</title>
        <authorList>
            <person name="Backstrom D."/>
            <person name="Yutin N."/>
            <person name="Jorgensen S.L."/>
            <person name="Dharamshi J."/>
            <person name="Homa F."/>
            <person name="Zaremba-Niedwiedzka K."/>
            <person name="Spang A."/>
            <person name="Wolf Y.I."/>
            <person name="Koonin E.V."/>
            <person name="Ettema T.J."/>
        </authorList>
    </citation>
    <scope>NUCLEOTIDE SEQUENCE</scope>
</reference>
<dbReference type="CDD" id="cd00174">
    <property type="entry name" value="SH3"/>
    <property type="match status" value="1"/>
</dbReference>
<dbReference type="InterPro" id="IPR036028">
    <property type="entry name" value="SH3-like_dom_sf"/>
</dbReference>
<dbReference type="Gene3D" id="2.30.30.40">
    <property type="entry name" value="SH3 Domains"/>
    <property type="match status" value="1"/>
</dbReference>
<feature type="region of interest" description="Disordered" evidence="2">
    <location>
        <begin position="194"/>
        <end position="218"/>
    </location>
</feature>
<dbReference type="InterPro" id="IPR001452">
    <property type="entry name" value="SH3_domain"/>
</dbReference>
<proteinExistence type="predicted"/>
<accession>A0A481Z8J5</accession>
<protein>
    <submittedName>
        <fullName evidence="4">SH3 domain protein</fullName>
    </submittedName>
</protein>
<evidence type="ECO:0000256" key="1">
    <source>
        <dbReference type="ARBA" id="ARBA00022443"/>
    </source>
</evidence>
<evidence type="ECO:0000256" key="2">
    <source>
        <dbReference type="SAM" id="MobiDB-lite"/>
    </source>
</evidence>
<gene>
    <name evidence="4" type="ORF">LCPAC302_00900</name>
</gene>
<evidence type="ECO:0000313" key="4">
    <source>
        <dbReference type="EMBL" id="QBK91470.1"/>
    </source>
</evidence>
<dbReference type="SUPFAM" id="SSF50044">
    <property type="entry name" value="SH3-domain"/>
    <property type="match status" value="1"/>
</dbReference>
<evidence type="ECO:0000259" key="3">
    <source>
        <dbReference type="PROSITE" id="PS50002"/>
    </source>
</evidence>
<dbReference type="PROSITE" id="PS50002">
    <property type="entry name" value="SH3"/>
    <property type="match status" value="1"/>
</dbReference>
<feature type="domain" description="SH3" evidence="3">
    <location>
        <begin position="353"/>
        <end position="411"/>
    </location>
</feature>